<feature type="compositionally biased region" description="Polar residues" evidence="1">
    <location>
        <begin position="14"/>
        <end position="26"/>
    </location>
</feature>
<keyword evidence="2" id="KW-0812">Transmembrane</keyword>
<protein>
    <submittedName>
        <fullName evidence="3">Uncharacterized protein</fullName>
    </submittedName>
</protein>
<gene>
    <name evidence="3" type="ORF">Scaly_2443800</name>
</gene>
<evidence type="ECO:0000256" key="2">
    <source>
        <dbReference type="SAM" id="Phobius"/>
    </source>
</evidence>
<keyword evidence="2" id="KW-0472">Membrane</keyword>
<proteinExistence type="predicted"/>
<dbReference type="AlphaFoldDB" id="A0AAW2LSI9"/>
<feature type="region of interest" description="Disordered" evidence="1">
    <location>
        <begin position="14"/>
        <end position="77"/>
    </location>
</feature>
<reference evidence="3" key="1">
    <citation type="submission" date="2020-06" db="EMBL/GenBank/DDBJ databases">
        <authorList>
            <person name="Li T."/>
            <person name="Hu X."/>
            <person name="Zhang T."/>
            <person name="Song X."/>
            <person name="Zhang H."/>
            <person name="Dai N."/>
            <person name="Sheng W."/>
            <person name="Hou X."/>
            <person name="Wei L."/>
        </authorList>
    </citation>
    <scope>NUCLEOTIDE SEQUENCE</scope>
    <source>
        <strain evidence="3">KEN8</strain>
        <tissue evidence="3">Leaf</tissue>
    </source>
</reference>
<name>A0AAW2LSI9_9LAMI</name>
<dbReference type="InterPro" id="IPR021855">
    <property type="entry name" value="PAM68-like"/>
</dbReference>
<sequence length="196" mass="22183">MKTLTILQQITPSHITKPTPWPQSNPALHHNRRGTPFPPPRTWRLHGGAKGFTGGAKGREPIARKSNYTERNDKNDDEKIPEVVWERRIPRILFSVGVPLGSGFACLQAFGVLKEQELWDVPKWLPFLTTFITFGASALGIAYGSLSTSLEAEEEGSFLGLEQLEKNWLRCGRRRREWQIVAAKDREGKHSKSLKE</sequence>
<dbReference type="PANTHER" id="PTHR34575">
    <property type="entry name" value="PROTEIN PAM68, CHLOROPLASTIC"/>
    <property type="match status" value="1"/>
</dbReference>
<dbReference type="EMBL" id="JACGWM010000016">
    <property type="protein sequence ID" value="KAL0321474.1"/>
    <property type="molecule type" value="Genomic_DNA"/>
</dbReference>
<evidence type="ECO:0000313" key="3">
    <source>
        <dbReference type="EMBL" id="KAL0321474.1"/>
    </source>
</evidence>
<feature type="transmembrane region" description="Helical" evidence="2">
    <location>
        <begin position="124"/>
        <end position="143"/>
    </location>
</feature>
<feature type="transmembrane region" description="Helical" evidence="2">
    <location>
        <begin position="92"/>
        <end position="112"/>
    </location>
</feature>
<comment type="caution">
    <text evidence="3">The sequence shown here is derived from an EMBL/GenBank/DDBJ whole genome shotgun (WGS) entry which is preliminary data.</text>
</comment>
<organism evidence="3">
    <name type="scientific">Sesamum calycinum</name>
    <dbReference type="NCBI Taxonomy" id="2727403"/>
    <lineage>
        <taxon>Eukaryota</taxon>
        <taxon>Viridiplantae</taxon>
        <taxon>Streptophyta</taxon>
        <taxon>Embryophyta</taxon>
        <taxon>Tracheophyta</taxon>
        <taxon>Spermatophyta</taxon>
        <taxon>Magnoliopsida</taxon>
        <taxon>eudicotyledons</taxon>
        <taxon>Gunneridae</taxon>
        <taxon>Pentapetalae</taxon>
        <taxon>asterids</taxon>
        <taxon>lamiids</taxon>
        <taxon>Lamiales</taxon>
        <taxon>Pedaliaceae</taxon>
        <taxon>Sesamum</taxon>
    </lineage>
</organism>
<dbReference type="Pfam" id="PF11947">
    <property type="entry name" value="DUF3464"/>
    <property type="match status" value="1"/>
</dbReference>
<feature type="compositionally biased region" description="Basic and acidic residues" evidence="1">
    <location>
        <begin position="57"/>
        <end position="77"/>
    </location>
</feature>
<evidence type="ECO:0000256" key="1">
    <source>
        <dbReference type="SAM" id="MobiDB-lite"/>
    </source>
</evidence>
<dbReference type="PANTHER" id="PTHR34575:SF6">
    <property type="entry name" value="EXPRESSED PROTEIN"/>
    <property type="match status" value="1"/>
</dbReference>
<keyword evidence="2" id="KW-1133">Transmembrane helix</keyword>
<reference evidence="3" key="2">
    <citation type="journal article" date="2024" name="Plant">
        <title>Genomic evolution and insights into agronomic trait innovations of Sesamum species.</title>
        <authorList>
            <person name="Miao H."/>
            <person name="Wang L."/>
            <person name="Qu L."/>
            <person name="Liu H."/>
            <person name="Sun Y."/>
            <person name="Le M."/>
            <person name="Wang Q."/>
            <person name="Wei S."/>
            <person name="Zheng Y."/>
            <person name="Lin W."/>
            <person name="Duan Y."/>
            <person name="Cao H."/>
            <person name="Xiong S."/>
            <person name="Wang X."/>
            <person name="Wei L."/>
            <person name="Li C."/>
            <person name="Ma Q."/>
            <person name="Ju M."/>
            <person name="Zhao R."/>
            <person name="Li G."/>
            <person name="Mu C."/>
            <person name="Tian Q."/>
            <person name="Mei H."/>
            <person name="Zhang T."/>
            <person name="Gao T."/>
            <person name="Zhang H."/>
        </authorList>
    </citation>
    <scope>NUCLEOTIDE SEQUENCE</scope>
    <source>
        <strain evidence="3">KEN8</strain>
    </source>
</reference>
<accession>A0AAW2LSI9</accession>